<gene>
    <name evidence="2" type="primary">orf126</name>
</gene>
<geneLocation type="plastid" evidence="2"/>
<proteinExistence type="predicted"/>
<organism evidence="2">
    <name type="scientific">Amicula sp. isolate GU52X-4 cfCalB7</name>
    <dbReference type="NCBI Taxonomy" id="3003489"/>
    <lineage>
        <taxon>Eukaryota</taxon>
        <taxon>Sar</taxon>
        <taxon>Stramenopiles</taxon>
        <taxon>Ochrophyta</taxon>
        <taxon>Bacillariophyta</taxon>
        <taxon>Bacillariophyceae</taxon>
        <taxon>Bacillariophycidae</taxon>
        <taxon>Naviculales</taxon>
        <taxon>Naviculaceae</taxon>
        <taxon>Amicula</taxon>
    </lineage>
</organism>
<keyword evidence="2" id="KW-0934">Plastid</keyword>
<accession>A0A9E9C136</accession>
<dbReference type="AlphaFoldDB" id="A0A9E9C136"/>
<sequence>MADKGISVETDIDEYKAMSVNADIGRPDEKGIIEAEIALQARAKGMYREMKRPPADDPVERKADVDFKAVWQKNNGELMQVRVDVKKMVDYETLSEQKGIDTSGFSSHEDQAYKLGKSIGKQNDKK</sequence>
<evidence type="ECO:0000313" key="2">
    <source>
        <dbReference type="EMBL" id="WAK84918.1"/>
    </source>
</evidence>
<name>A0A9E9C136_9STRA</name>
<feature type="region of interest" description="Disordered" evidence="1">
    <location>
        <begin position="98"/>
        <end position="126"/>
    </location>
</feature>
<protein>
    <submittedName>
        <fullName evidence="2">Uncharacterized protein</fullName>
    </submittedName>
</protein>
<dbReference type="EMBL" id="ON390793">
    <property type="protein sequence ID" value="WAK84918.1"/>
    <property type="molecule type" value="Genomic_DNA"/>
</dbReference>
<evidence type="ECO:0000256" key="1">
    <source>
        <dbReference type="SAM" id="MobiDB-lite"/>
    </source>
</evidence>
<reference evidence="2" key="1">
    <citation type="submission" date="2022-04" db="EMBL/GenBank/DDBJ databases">
        <title>Plastid genome of Amicula sp.</title>
        <authorList>
            <person name="Gastineau R."/>
            <person name="Li C."/>
            <person name="Ashworth M.P."/>
            <person name="Witkowski A."/>
            <person name="Turmel M."/>
            <person name="Gorecka E."/>
            <person name="Frankovich T."/>
            <person name="Wachnicka A."/>
            <person name="Lobban C.S."/>
            <person name="Theriot E.C."/>
            <person name="Otis C."/>
            <person name="Dabek P."/>
            <person name="Binczewska A."/>
            <person name="Lemieux C."/>
        </authorList>
    </citation>
    <scope>NUCLEOTIDE SEQUENCE</scope>
    <source>
        <strain evidence="2">GU52X-4 cfCalB7</strain>
    </source>
</reference>
<dbReference type="EMBL" id="ON390793">
    <property type="protein sequence ID" value="WAK84974.1"/>
    <property type="molecule type" value="Genomic_DNA"/>
</dbReference>